<dbReference type="PROSITE" id="PS00139">
    <property type="entry name" value="THIOL_PROTEASE_CYS"/>
    <property type="match status" value="1"/>
</dbReference>
<comment type="catalytic activity">
    <reaction evidence="1">
        <text>Inactivates bleomycin B2 (a cytotoxic glycometallopeptide) by hydrolysis of a carboxyamide bond of beta-aminoalanine, but also shows general aminopeptidase activity. The specificity varies somewhat with source, but amino acid arylamides of Met, Leu and Ala are preferred.</text>
        <dbReference type="EC" id="3.4.22.40"/>
    </reaction>
</comment>
<dbReference type="Pfam" id="PF03051">
    <property type="entry name" value="Peptidase_C1_2"/>
    <property type="match status" value="1"/>
</dbReference>
<dbReference type="EC" id="3.4.22.40" evidence="2"/>
<keyword evidence="5" id="KW-0378">Hydrolase</keyword>
<evidence type="ECO:0000256" key="6">
    <source>
        <dbReference type="ARBA" id="ARBA00022807"/>
    </source>
</evidence>
<evidence type="ECO:0000313" key="7">
    <source>
        <dbReference type="EMBL" id="SOQ53099.1"/>
    </source>
</evidence>
<reference evidence="7" key="1">
    <citation type="submission" date="2016-07" db="EMBL/GenBank/DDBJ databases">
        <authorList>
            <person name="Bretaudeau A."/>
        </authorList>
    </citation>
    <scope>NUCLEOTIDE SEQUENCE</scope>
    <source>
        <strain evidence="7">Rice</strain>
        <tissue evidence="7">Whole body</tissue>
    </source>
</reference>
<evidence type="ECO:0000256" key="5">
    <source>
        <dbReference type="ARBA" id="ARBA00022801"/>
    </source>
</evidence>
<dbReference type="EMBL" id="ODYU01009013">
    <property type="protein sequence ID" value="SOQ53099.1"/>
    <property type="molecule type" value="Genomic_DNA"/>
</dbReference>
<dbReference type="AlphaFoldDB" id="A0A2H1WJ54"/>
<dbReference type="SUPFAM" id="SSF54001">
    <property type="entry name" value="Cysteine proteinases"/>
    <property type="match status" value="1"/>
</dbReference>
<evidence type="ECO:0000256" key="2">
    <source>
        <dbReference type="ARBA" id="ARBA00012465"/>
    </source>
</evidence>
<accession>A0A2H1WJ54</accession>
<dbReference type="InterPro" id="IPR000169">
    <property type="entry name" value="Pept_cys_AS"/>
</dbReference>
<dbReference type="GO" id="GO:0005737">
    <property type="term" value="C:cytoplasm"/>
    <property type="evidence" value="ECO:0007669"/>
    <property type="project" value="TreeGrafter"/>
</dbReference>
<protein>
    <recommendedName>
        <fullName evidence="3">Bleomycin hydrolase</fullName>
        <ecNumber evidence="2">3.4.22.40</ecNumber>
    </recommendedName>
</protein>
<evidence type="ECO:0000256" key="3">
    <source>
        <dbReference type="ARBA" id="ARBA00022227"/>
    </source>
</evidence>
<dbReference type="GO" id="GO:0070005">
    <property type="term" value="F:cysteine-type aminopeptidase activity"/>
    <property type="evidence" value="ECO:0007669"/>
    <property type="project" value="InterPro"/>
</dbReference>
<proteinExistence type="predicted"/>
<dbReference type="GO" id="GO:0004197">
    <property type="term" value="F:cysteine-type endopeptidase activity"/>
    <property type="evidence" value="ECO:0007669"/>
    <property type="project" value="UniProtKB-EC"/>
</dbReference>
<dbReference type="GO" id="GO:0043418">
    <property type="term" value="P:homocysteine catabolic process"/>
    <property type="evidence" value="ECO:0007669"/>
    <property type="project" value="TreeGrafter"/>
</dbReference>
<dbReference type="Gene3D" id="3.90.70.10">
    <property type="entry name" value="Cysteine proteinases"/>
    <property type="match status" value="1"/>
</dbReference>
<name>A0A2H1WJ54_SPOFR</name>
<sequence length="186" mass="21705">MLVKSFAAVILKSRSVNLLRKPTAAMSTVPLSLDILSKFRNDFYSDPKNELAQNVCTRFDPFEVAISRKKTETTLHVYNIKIDSEAKPVTNQENSGRCWLFAALNVMRLPFMKKYGIEEFEFSQSYLFFWDKIERAHYWLNNIVATARQGEQLEGRLVNFLLKVQTLVELLELYRITRKTFTAEHI</sequence>
<evidence type="ECO:0000256" key="1">
    <source>
        <dbReference type="ARBA" id="ARBA00000423"/>
    </source>
</evidence>
<dbReference type="InterPro" id="IPR004134">
    <property type="entry name" value="Peptidase_C1B"/>
</dbReference>
<keyword evidence="6" id="KW-0788">Thiol protease</keyword>
<evidence type="ECO:0000256" key="4">
    <source>
        <dbReference type="ARBA" id="ARBA00022670"/>
    </source>
</evidence>
<keyword evidence="4" id="KW-0645">Protease</keyword>
<dbReference type="PANTHER" id="PTHR10363:SF2">
    <property type="entry name" value="BLEOMYCIN HYDROLASE"/>
    <property type="match status" value="1"/>
</dbReference>
<organism evidence="7">
    <name type="scientific">Spodoptera frugiperda</name>
    <name type="common">Fall armyworm</name>
    <dbReference type="NCBI Taxonomy" id="7108"/>
    <lineage>
        <taxon>Eukaryota</taxon>
        <taxon>Metazoa</taxon>
        <taxon>Ecdysozoa</taxon>
        <taxon>Arthropoda</taxon>
        <taxon>Hexapoda</taxon>
        <taxon>Insecta</taxon>
        <taxon>Pterygota</taxon>
        <taxon>Neoptera</taxon>
        <taxon>Endopterygota</taxon>
        <taxon>Lepidoptera</taxon>
        <taxon>Glossata</taxon>
        <taxon>Ditrysia</taxon>
        <taxon>Noctuoidea</taxon>
        <taxon>Noctuidae</taxon>
        <taxon>Amphipyrinae</taxon>
        <taxon>Spodoptera</taxon>
    </lineage>
</organism>
<dbReference type="PANTHER" id="PTHR10363">
    <property type="entry name" value="BLEOMYCIN HYDROLASE"/>
    <property type="match status" value="1"/>
</dbReference>
<gene>
    <name evidence="7" type="ORF">SFRICE_031015</name>
</gene>
<dbReference type="GO" id="GO:0009636">
    <property type="term" value="P:response to toxic substance"/>
    <property type="evidence" value="ECO:0007669"/>
    <property type="project" value="TreeGrafter"/>
</dbReference>
<dbReference type="GO" id="GO:0006508">
    <property type="term" value="P:proteolysis"/>
    <property type="evidence" value="ECO:0007669"/>
    <property type="project" value="UniProtKB-KW"/>
</dbReference>
<dbReference type="InterPro" id="IPR038765">
    <property type="entry name" value="Papain-like_cys_pep_sf"/>
</dbReference>